<accession>A0ABN9WS51</accession>
<dbReference type="Gene3D" id="3.40.30.10">
    <property type="entry name" value="Glutaredoxin"/>
    <property type="match status" value="1"/>
</dbReference>
<dbReference type="PANTHER" id="PTHR46472:SF1">
    <property type="entry name" value="NUCLEOREDOXIN"/>
    <property type="match status" value="1"/>
</dbReference>
<name>A0ABN9WS51_9DINO</name>
<evidence type="ECO:0000313" key="2">
    <source>
        <dbReference type="EMBL" id="CAK0889587.1"/>
    </source>
</evidence>
<protein>
    <recommendedName>
        <fullName evidence="1">Thioredoxin domain-containing protein</fullName>
    </recommendedName>
</protein>
<dbReference type="SUPFAM" id="SSF52833">
    <property type="entry name" value="Thioredoxin-like"/>
    <property type="match status" value="1"/>
</dbReference>
<reference evidence="2" key="1">
    <citation type="submission" date="2023-10" db="EMBL/GenBank/DDBJ databases">
        <authorList>
            <person name="Chen Y."/>
            <person name="Shah S."/>
            <person name="Dougan E. K."/>
            <person name="Thang M."/>
            <person name="Chan C."/>
        </authorList>
    </citation>
    <scope>NUCLEOTIDE SEQUENCE [LARGE SCALE GENOMIC DNA]</scope>
</reference>
<organism evidence="2 3">
    <name type="scientific">Prorocentrum cordatum</name>
    <dbReference type="NCBI Taxonomy" id="2364126"/>
    <lineage>
        <taxon>Eukaryota</taxon>
        <taxon>Sar</taxon>
        <taxon>Alveolata</taxon>
        <taxon>Dinophyceae</taxon>
        <taxon>Prorocentrales</taxon>
        <taxon>Prorocentraceae</taxon>
        <taxon>Prorocentrum</taxon>
    </lineage>
</organism>
<evidence type="ECO:0000259" key="1">
    <source>
        <dbReference type="PROSITE" id="PS51352"/>
    </source>
</evidence>
<sequence length="196" mass="21226">MTHYFDNGKVTTKAVFDSWGGASAGVDWAVVLGSTLKTPEGDKPTGSVLANKRHVALVFSGSWCPWCRAFEPMLEDMYKKVKANDPNDTEIVYVSVDADSVAFDEATRGKPWPAMPYDISQGNRAAPVGLVQRKTREKSDKTIGTLKEYGLGSVPSIVASDGKTGSLVCKNGRQELGSKPEDDCRVVVLVWAIRGI</sequence>
<gene>
    <name evidence="2" type="ORF">PCOR1329_LOCUS70089</name>
</gene>
<dbReference type="InterPro" id="IPR012336">
    <property type="entry name" value="Thioredoxin-like_fold"/>
</dbReference>
<dbReference type="PANTHER" id="PTHR46472">
    <property type="entry name" value="NUCLEOREDOXIN"/>
    <property type="match status" value="1"/>
</dbReference>
<comment type="caution">
    <text evidence="2">The sequence shown here is derived from an EMBL/GenBank/DDBJ whole genome shotgun (WGS) entry which is preliminary data.</text>
</comment>
<dbReference type="InterPro" id="IPR013766">
    <property type="entry name" value="Thioredoxin_domain"/>
</dbReference>
<evidence type="ECO:0000313" key="3">
    <source>
        <dbReference type="Proteomes" id="UP001189429"/>
    </source>
</evidence>
<feature type="domain" description="Thioredoxin" evidence="1">
    <location>
        <begin position="1"/>
        <end position="148"/>
    </location>
</feature>
<keyword evidence="3" id="KW-1185">Reference proteome</keyword>
<dbReference type="Pfam" id="PF13905">
    <property type="entry name" value="Thioredoxin_8"/>
    <property type="match status" value="1"/>
</dbReference>
<dbReference type="EMBL" id="CAUYUJ010019237">
    <property type="protein sequence ID" value="CAK0889587.1"/>
    <property type="molecule type" value="Genomic_DNA"/>
</dbReference>
<dbReference type="Proteomes" id="UP001189429">
    <property type="component" value="Unassembled WGS sequence"/>
</dbReference>
<dbReference type="PROSITE" id="PS51352">
    <property type="entry name" value="THIOREDOXIN_2"/>
    <property type="match status" value="1"/>
</dbReference>
<proteinExistence type="predicted"/>
<dbReference type="InterPro" id="IPR036249">
    <property type="entry name" value="Thioredoxin-like_sf"/>
</dbReference>